<accession>A0A0F9WQ23</accession>
<feature type="region of interest" description="Disordered" evidence="1">
    <location>
        <begin position="336"/>
        <end position="359"/>
    </location>
</feature>
<organism evidence="3">
    <name type="scientific">marine sediment metagenome</name>
    <dbReference type="NCBI Taxonomy" id="412755"/>
    <lineage>
        <taxon>unclassified sequences</taxon>
        <taxon>metagenomes</taxon>
        <taxon>ecological metagenomes</taxon>
    </lineage>
</organism>
<evidence type="ECO:0000256" key="1">
    <source>
        <dbReference type="SAM" id="MobiDB-lite"/>
    </source>
</evidence>
<dbReference type="Pfam" id="PF13479">
    <property type="entry name" value="AAA_24"/>
    <property type="match status" value="1"/>
</dbReference>
<protein>
    <recommendedName>
        <fullName evidence="2">AAA+ ATPase domain-containing protein</fullName>
    </recommendedName>
</protein>
<feature type="domain" description="AAA+ ATPase" evidence="2">
    <location>
        <begin position="10"/>
        <end position="170"/>
    </location>
</feature>
<feature type="region of interest" description="Disordered" evidence="1">
    <location>
        <begin position="228"/>
        <end position="282"/>
    </location>
</feature>
<dbReference type="Gene3D" id="3.40.50.300">
    <property type="entry name" value="P-loop containing nucleotide triphosphate hydrolases"/>
    <property type="match status" value="1"/>
</dbReference>
<reference evidence="3" key="1">
    <citation type="journal article" date="2015" name="Nature">
        <title>Complex archaea that bridge the gap between prokaryotes and eukaryotes.</title>
        <authorList>
            <person name="Spang A."/>
            <person name="Saw J.H."/>
            <person name="Jorgensen S.L."/>
            <person name="Zaremba-Niedzwiedzka K."/>
            <person name="Martijn J."/>
            <person name="Lind A.E."/>
            <person name="van Eijk R."/>
            <person name="Schleper C."/>
            <person name="Guy L."/>
            <person name="Ettema T.J."/>
        </authorList>
    </citation>
    <scope>NUCLEOTIDE SEQUENCE</scope>
</reference>
<dbReference type="EMBL" id="LAZR01000225">
    <property type="protein sequence ID" value="KKN80823.1"/>
    <property type="molecule type" value="Genomic_DNA"/>
</dbReference>
<name>A0A0F9WQ23_9ZZZZ</name>
<sequence length="359" mass="38849">MFEPATRKKAKLRMAIDGPSGSGKTYTALRFAFALGKRVVAIDTEHGSMSKYQGEVVDGHTWNWRVCELKHFDPQNYTVAMQEAARLRPDVLIVDSLSHAWEGIGGALEQVANSPSKNKYTAWKDVTPKHQRMVESLLSFPAHVIVTMRSKMEHVLEEDSKGRLVPRKVGMAPIQRPGMEYEFDVVCELDWDHRILVTKTRCSAVDGARAEKPGPDFVKPIIDWLNLGSTSQPAPGGRDTAAGGVETSPPAKPEPASSAGLMADSMAPVTPPADTSGQERASAEQIDLCKGLAKKLGMPLAAFQKAIAKRGAKTTAGLNVEGAANLISALQKKLEGQEAAKAPANPRQKTMVKEGDIPY</sequence>
<dbReference type="AlphaFoldDB" id="A0A0F9WQ23"/>
<dbReference type="SUPFAM" id="SSF52540">
    <property type="entry name" value="P-loop containing nucleoside triphosphate hydrolases"/>
    <property type="match status" value="1"/>
</dbReference>
<evidence type="ECO:0000313" key="3">
    <source>
        <dbReference type="EMBL" id="KKN80823.1"/>
    </source>
</evidence>
<gene>
    <name evidence="3" type="ORF">LCGC14_0326290</name>
</gene>
<dbReference type="SMART" id="SM00382">
    <property type="entry name" value="AAA"/>
    <property type="match status" value="1"/>
</dbReference>
<dbReference type="InterPro" id="IPR027417">
    <property type="entry name" value="P-loop_NTPase"/>
</dbReference>
<proteinExistence type="predicted"/>
<dbReference type="InterPro" id="IPR003593">
    <property type="entry name" value="AAA+_ATPase"/>
</dbReference>
<comment type="caution">
    <text evidence="3">The sequence shown here is derived from an EMBL/GenBank/DDBJ whole genome shotgun (WGS) entry which is preliminary data.</text>
</comment>
<evidence type="ECO:0000259" key="2">
    <source>
        <dbReference type="SMART" id="SM00382"/>
    </source>
</evidence>